<feature type="compositionally biased region" description="Polar residues" evidence="1">
    <location>
        <begin position="1"/>
        <end position="16"/>
    </location>
</feature>
<dbReference type="InterPro" id="IPR036388">
    <property type="entry name" value="WH-like_DNA-bd_sf"/>
</dbReference>
<dbReference type="Proteomes" id="UP000789706">
    <property type="component" value="Unassembled WGS sequence"/>
</dbReference>
<sequence>MVEANNNTESAHQNLQENDDETASIIESMKKLSIAINGRDTEATSQKFSSLAEAYRVTGIRGDRISLVCRGFRTYVGGYRWEYVDTTIHNKD</sequence>
<keyword evidence="3" id="KW-1185">Reference proteome</keyword>
<dbReference type="OrthoDB" id="2439754at2759"/>
<evidence type="ECO:0000256" key="1">
    <source>
        <dbReference type="SAM" id="MobiDB-lite"/>
    </source>
</evidence>
<evidence type="ECO:0000313" key="3">
    <source>
        <dbReference type="Proteomes" id="UP000789706"/>
    </source>
</evidence>
<dbReference type="EMBL" id="CAJVPK010001275">
    <property type="protein sequence ID" value="CAG8579988.1"/>
    <property type="molecule type" value="Genomic_DNA"/>
</dbReference>
<comment type="caution">
    <text evidence="2">The sequence shown here is derived from an EMBL/GenBank/DDBJ whole genome shotgun (WGS) entry which is preliminary data.</text>
</comment>
<dbReference type="AlphaFoldDB" id="A0A9N9G4N3"/>
<name>A0A9N9G4N3_9GLOM</name>
<accession>A0A9N9G4N3</accession>
<gene>
    <name evidence="2" type="ORF">DEBURN_LOCUS8526</name>
</gene>
<dbReference type="SUPFAM" id="SSF64496">
    <property type="entry name" value="DNA-binding domain of intron-encoded endonucleases"/>
    <property type="match status" value="1"/>
</dbReference>
<organism evidence="2 3">
    <name type="scientific">Diversispora eburnea</name>
    <dbReference type="NCBI Taxonomy" id="1213867"/>
    <lineage>
        <taxon>Eukaryota</taxon>
        <taxon>Fungi</taxon>
        <taxon>Fungi incertae sedis</taxon>
        <taxon>Mucoromycota</taxon>
        <taxon>Glomeromycotina</taxon>
        <taxon>Glomeromycetes</taxon>
        <taxon>Diversisporales</taxon>
        <taxon>Diversisporaceae</taxon>
        <taxon>Diversispora</taxon>
    </lineage>
</organism>
<protein>
    <submittedName>
        <fullName evidence="2">1171_t:CDS:1</fullName>
    </submittedName>
</protein>
<feature type="region of interest" description="Disordered" evidence="1">
    <location>
        <begin position="1"/>
        <end position="22"/>
    </location>
</feature>
<dbReference type="Gene3D" id="1.10.10.10">
    <property type="entry name" value="Winged helix-like DNA-binding domain superfamily/Winged helix DNA-binding domain"/>
    <property type="match status" value="1"/>
</dbReference>
<evidence type="ECO:0000313" key="2">
    <source>
        <dbReference type="EMBL" id="CAG8579988.1"/>
    </source>
</evidence>
<reference evidence="2" key="1">
    <citation type="submission" date="2021-06" db="EMBL/GenBank/DDBJ databases">
        <authorList>
            <person name="Kallberg Y."/>
            <person name="Tangrot J."/>
            <person name="Rosling A."/>
        </authorList>
    </citation>
    <scope>NUCLEOTIDE SEQUENCE</scope>
    <source>
        <strain evidence="2">AZ414A</strain>
    </source>
</reference>
<proteinExistence type="predicted"/>